<comment type="similarity">
    <text evidence="10">Belongs to the SecD/SecF family. SecD subfamily.</text>
</comment>
<comment type="subcellular location">
    <subcellularLocation>
        <location evidence="1 10">Cell membrane</location>
        <topology evidence="1 10">Multi-pass membrane protein</topology>
    </subcellularLocation>
</comment>
<dbReference type="GO" id="GO:0065002">
    <property type="term" value="P:intracellular protein transmembrane transport"/>
    <property type="evidence" value="ECO:0007669"/>
    <property type="project" value="UniProtKB-UniRule"/>
</dbReference>
<dbReference type="FunFam" id="3.30.1360.200:FF:000002">
    <property type="entry name" value="Preprotein translocase subunit SecD"/>
    <property type="match status" value="1"/>
</dbReference>
<accession>A0A328B1I1</accession>
<dbReference type="RefSeq" id="WP_111458325.1">
    <property type="nucleotide sequence ID" value="NZ_QFYP01000001.1"/>
</dbReference>
<dbReference type="GO" id="GO:0005886">
    <property type="term" value="C:plasma membrane"/>
    <property type="evidence" value="ECO:0007669"/>
    <property type="project" value="UniProtKB-SubCell"/>
</dbReference>
<dbReference type="InterPro" id="IPR048631">
    <property type="entry name" value="SecD_1st"/>
</dbReference>
<dbReference type="Pfam" id="PF02355">
    <property type="entry name" value="SecD_SecF_C"/>
    <property type="match status" value="1"/>
</dbReference>
<evidence type="ECO:0000313" key="15">
    <source>
        <dbReference type="Proteomes" id="UP000249842"/>
    </source>
</evidence>
<evidence type="ECO:0000256" key="8">
    <source>
        <dbReference type="ARBA" id="ARBA00023010"/>
    </source>
</evidence>
<dbReference type="PANTHER" id="PTHR30081:SF1">
    <property type="entry name" value="PROTEIN TRANSLOCASE SUBUNIT SECD"/>
    <property type="match status" value="1"/>
</dbReference>
<protein>
    <recommendedName>
        <fullName evidence="10">Protein translocase subunit SecD</fullName>
    </recommendedName>
</protein>
<dbReference type="InterPro" id="IPR054384">
    <property type="entry name" value="SecDF_P1_head"/>
</dbReference>
<dbReference type="Proteomes" id="UP000249842">
    <property type="component" value="Unassembled WGS sequence"/>
</dbReference>
<feature type="transmembrane region" description="Helical" evidence="10">
    <location>
        <begin position="400"/>
        <end position="418"/>
    </location>
</feature>
<dbReference type="SUPFAM" id="SSF82866">
    <property type="entry name" value="Multidrug efflux transporter AcrB transmembrane domain"/>
    <property type="match status" value="1"/>
</dbReference>
<evidence type="ECO:0000256" key="4">
    <source>
        <dbReference type="ARBA" id="ARBA00022519"/>
    </source>
</evidence>
<keyword evidence="3 10" id="KW-1003">Cell membrane</keyword>
<dbReference type="Gene3D" id="3.30.70.3400">
    <property type="match status" value="2"/>
</dbReference>
<evidence type="ECO:0000256" key="1">
    <source>
        <dbReference type="ARBA" id="ARBA00004651"/>
    </source>
</evidence>
<evidence type="ECO:0000256" key="3">
    <source>
        <dbReference type="ARBA" id="ARBA00022475"/>
    </source>
</evidence>
<reference evidence="15" key="1">
    <citation type="submission" date="2018-05" db="EMBL/GenBank/DDBJ databases">
        <authorList>
            <person name="Li X."/>
        </authorList>
    </citation>
    <scope>NUCLEOTIDE SEQUENCE [LARGE SCALE GENOMIC DNA]</scope>
    <source>
        <strain evidence="15">HKS-05</strain>
    </source>
</reference>
<dbReference type="HAMAP" id="MF_01463_B">
    <property type="entry name" value="SecD_B"/>
    <property type="match status" value="1"/>
</dbReference>
<dbReference type="Pfam" id="PF21760">
    <property type="entry name" value="SecD_1st"/>
    <property type="match status" value="1"/>
</dbReference>
<dbReference type="GO" id="GO:0043952">
    <property type="term" value="P:protein transport by the Sec complex"/>
    <property type="evidence" value="ECO:0007669"/>
    <property type="project" value="UniProtKB-UniRule"/>
</dbReference>
<evidence type="ECO:0000256" key="9">
    <source>
        <dbReference type="ARBA" id="ARBA00023136"/>
    </source>
</evidence>
<dbReference type="FunFam" id="1.20.1640.10:FF:000004">
    <property type="entry name" value="Protein translocase subunit SecD"/>
    <property type="match status" value="1"/>
</dbReference>
<keyword evidence="5 10" id="KW-0812">Transmembrane</keyword>
<dbReference type="PANTHER" id="PTHR30081">
    <property type="entry name" value="PROTEIN-EXPORT MEMBRANE PROTEIN SEC"/>
    <property type="match status" value="1"/>
</dbReference>
<keyword evidence="8 10" id="KW-0811">Translocation</keyword>
<dbReference type="InterPro" id="IPR005791">
    <property type="entry name" value="SecD"/>
</dbReference>
<feature type="domain" description="SecDF P1 head subdomain" evidence="13">
    <location>
        <begin position="236"/>
        <end position="349"/>
    </location>
</feature>
<dbReference type="InterPro" id="IPR055344">
    <property type="entry name" value="SecD_SecF_C_bact"/>
</dbReference>
<evidence type="ECO:0000256" key="5">
    <source>
        <dbReference type="ARBA" id="ARBA00022692"/>
    </source>
</evidence>
<comment type="caution">
    <text evidence="10">Lacks conserved residue(s) required for the propagation of feature annotation.</text>
</comment>
<evidence type="ECO:0000256" key="2">
    <source>
        <dbReference type="ARBA" id="ARBA00022448"/>
    </source>
</evidence>
<comment type="caution">
    <text evidence="14">The sequence shown here is derived from an EMBL/GenBank/DDBJ whole genome shotgun (WGS) entry which is preliminary data.</text>
</comment>
<dbReference type="GO" id="GO:0006605">
    <property type="term" value="P:protein targeting"/>
    <property type="evidence" value="ECO:0007669"/>
    <property type="project" value="UniProtKB-UniRule"/>
</dbReference>
<evidence type="ECO:0000259" key="12">
    <source>
        <dbReference type="Pfam" id="PF21760"/>
    </source>
</evidence>
<keyword evidence="2 10" id="KW-0813">Transport</keyword>
<dbReference type="Gene3D" id="3.30.1360.200">
    <property type="match status" value="1"/>
</dbReference>
<feature type="domain" description="Protein export membrane protein SecD/SecF C-terminal" evidence="11">
    <location>
        <begin position="353"/>
        <end position="523"/>
    </location>
</feature>
<feature type="domain" description="Protein translocase subunit SecDF P1" evidence="12">
    <location>
        <begin position="160"/>
        <end position="219"/>
    </location>
</feature>
<keyword evidence="15" id="KW-1185">Reference proteome</keyword>
<feature type="transmembrane region" description="Helical" evidence="10">
    <location>
        <begin position="424"/>
        <end position="443"/>
    </location>
</feature>
<dbReference type="Gene3D" id="1.20.1640.10">
    <property type="entry name" value="Multidrug efflux transporter AcrB transmembrane domain"/>
    <property type="match status" value="1"/>
</dbReference>
<dbReference type="Pfam" id="PF07549">
    <property type="entry name" value="Sec_GG"/>
    <property type="match status" value="1"/>
</dbReference>
<comment type="subunit">
    <text evidence="10">Forms a complex with SecF. Part of the essential Sec protein translocation apparatus which comprises SecA, SecYEG and auxiliary proteins SecDF-YajC and YidC.</text>
</comment>
<evidence type="ECO:0000259" key="13">
    <source>
        <dbReference type="Pfam" id="PF22599"/>
    </source>
</evidence>
<dbReference type="NCBIfam" id="TIGR01129">
    <property type="entry name" value="secD"/>
    <property type="match status" value="1"/>
</dbReference>
<keyword evidence="9 10" id="KW-0472">Membrane</keyword>
<dbReference type="EMBL" id="QFYP01000001">
    <property type="protein sequence ID" value="RAK61033.1"/>
    <property type="molecule type" value="Genomic_DNA"/>
</dbReference>
<evidence type="ECO:0000313" key="14">
    <source>
        <dbReference type="EMBL" id="RAK61033.1"/>
    </source>
</evidence>
<feature type="transmembrane region" description="Helical" evidence="10">
    <location>
        <begin position="464"/>
        <end position="486"/>
    </location>
</feature>
<organism evidence="14 15">
    <name type="scientific">Phenylobacterium hankyongense</name>
    <dbReference type="NCBI Taxonomy" id="1813876"/>
    <lineage>
        <taxon>Bacteria</taxon>
        <taxon>Pseudomonadati</taxon>
        <taxon>Pseudomonadota</taxon>
        <taxon>Alphaproteobacteria</taxon>
        <taxon>Caulobacterales</taxon>
        <taxon>Caulobacteraceae</taxon>
        <taxon>Phenylobacterium</taxon>
    </lineage>
</organism>
<dbReference type="Pfam" id="PF22599">
    <property type="entry name" value="SecDF_P1_head"/>
    <property type="match status" value="1"/>
</dbReference>
<comment type="function">
    <text evidence="10">Part of the Sec protein translocase complex. Interacts with the SecYEG preprotein conducting channel. SecDF uses the proton motive force (PMF) to complete protein translocation after the ATP-dependent function of SecA.</text>
</comment>
<keyword evidence="4" id="KW-0997">Cell inner membrane</keyword>
<feature type="transmembrane region" description="Helical" evidence="10">
    <location>
        <begin position="375"/>
        <end position="393"/>
    </location>
</feature>
<evidence type="ECO:0000259" key="11">
    <source>
        <dbReference type="Pfam" id="PF02355"/>
    </source>
</evidence>
<gene>
    <name evidence="10 14" type="primary">secD</name>
    <name evidence="14" type="ORF">DJ021_15055</name>
</gene>
<keyword evidence="6 10" id="KW-0653">Protein transport</keyword>
<feature type="transmembrane region" description="Helical" evidence="10">
    <location>
        <begin position="498"/>
        <end position="523"/>
    </location>
</feature>
<proteinExistence type="inferred from homology"/>
<sequence length="534" mass="57217">MMNLSRWKVVLVALAVVFGVLFTLPNLLPAKVRDHLPPFMPKKTLNLGLDLQGGSYLLYSVDTAALRTERLNNLTEDVRKALVDEKIQFTDLGQVAGELSVRITDPGQVSQAQNVLRNTIGAPLAGAQGGRDVSVSSAPDQRIRVAFAAQALEADAGRAVDQSIEIIRRRIDQMGTKEPDITRQGKDRIVIQAAGESDPERLKNVVGQTAKLTFQMVDETVPPQDAAAGRVPPGDEVLQSTDGYSPAYVVKKRAEVTGEMLVDAQARFDQQTGRPIVSFRFNGQGARRFGVITSENVNKRFAIVLDKKVISAPTIINPITGGNGQITGNFTEQSANDLAVLLRAGALPAPLKVEEQRTVGAELGADAVHAGTTSALVGLAATVVFMIAIYGFLFGGISLVALVINALMIIGIMSFTQATLTLPGIAGLILTLAVAVDANVLIYERMRDELRAGRSLISSMDAGFSRAMGTILDANMTHILSAMIMFQFGSGAVRGFAWTLSIGVLTTVFSAILVTQVLLAWWFRATRPKTLPIA</sequence>
<dbReference type="OrthoDB" id="9805019at2"/>
<evidence type="ECO:0000256" key="6">
    <source>
        <dbReference type="ARBA" id="ARBA00022927"/>
    </source>
</evidence>
<name>A0A328B1I1_9CAUL</name>
<keyword evidence="7 10" id="KW-1133">Transmembrane helix</keyword>
<dbReference type="AlphaFoldDB" id="A0A328B1I1"/>
<evidence type="ECO:0000256" key="10">
    <source>
        <dbReference type="HAMAP-Rule" id="MF_01463"/>
    </source>
</evidence>
<dbReference type="InterPro" id="IPR022646">
    <property type="entry name" value="SecD/SecF_CS"/>
</dbReference>
<dbReference type="NCBIfam" id="TIGR00916">
    <property type="entry name" value="2A0604s01"/>
    <property type="match status" value="1"/>
</dbReference>
<dbReference type="InterPro" id="IPR048634">
    <property type="entry name" value="SecD_SecF_C"/>
</dbReference>
<evidence type="ECO:0000256" key="7">
    <source>
        <dbReference type="ARBA" id="ARBA00022989"/>
    </source>
</evidence>
<dbReference type="GO" id="GO:0015450">
    <property type="term" value="F:protein-transporting ATPase activity"/>
    <property type="evidence" value="ECO:0007669"/>
    <property type="project" value="InterPro"/>
</dbReference>
<dbReference type="InterPro" id="IPR022813">
    <property type="entry name" value="SecD/SecF_arch_bac"/>
</dbReference>